<dbReference type="Pfam" id="PF00515">
    <property type="entry name" value="TPR_1"/>
    <property type="match status" value="1"/>
</dbReference>
<dbReference type="SMART" id="SM00028">
    <property type="entry name" value="TPR"/>
    <property type="match status" value="5"/>
</dbReference>
<gene>
    <name evidence="6" type="ORF">FAK_07430</name>
</gene>
<dbReference type="Pfam" id="PF13432">
    <property type="entry name" value="TPR_16"/>
    <property type="match status" value="1"/>
</dbReference>
<accession>A0AAU9F0W5</accession>
<evidence type="ECO:0000256" key="5">
    <source>
        <dbReference type="SAM" id="SignalP"/>
    </source>
</evidence>
<feature type="repeat" description="TPR" evidence="3">
    <location>
        <begin position="211"/>
        <end position="244"/>
    </location>
</feature>
<feature type="chain" id="PRO_5043571959" description="Tetratricopeptide repeat protein" evidence="5">
    <location>
        <begin position="29"/>
        <end position="589"/>
    </location>
</feature>
<dbReference type="EMBL" id="AP028679">
    <property type="protein sequence ID" value="BEQ13677.1"/>
    <property type="molecule type" value="Genomic_DNA"/>
</dbReference>
<evidence type="ECO:0000313" key="6">
    <source>
        <dbReference type="EMBL" id="BEQ13677.1"/>
    </source>
</evidence>
<feature type="compositionally biased region" description="Basic and acidic residues" evidence="4">
    <location>
        <begin position="511"/>
        <end position="554"/>
    </location>
</feature>
<dbReference type="InterPro" id="IPR019734">
    <property type="entry name" value="TPR_rpt"/>
</dbReference>
<dbReference type="AlphaFoldDB" id="A0AAU9F0W5"/>
<feature type="compositionally biased region" description="Low complexity" evidence="4">
    <location>
        <begin position="416"/>
        <end position="484"/>
    </location>
</feature>
<reference evidence="7" key="1">
    <citation type="journal article" date="2023" name="Arch. Microbiol.">
        <title>Desulfoferula mesophilus gen. nov. sp. nov., a mesophilic sulfate-reducing bacterium isolated from a brackish lake sediment.</title>
        <authorList>
            <person name="Watanabe T."/>
            <person name="Yabe T."/>
            <person name="Tsuji J.M."/>
            <person name="Fukui M."/>
        </authorList>
    </citation>
    <scope>NUCLEOTIDE SEQUENCE [LARGE SCALE GENOMIC DNA]</scope>
    <source>
        <strain evidence="7">12FAK</strain>
    </source>
</reference>
<dbReference type="PROSITE" id="PS50293">
    <property type="entry name" value="TPR_REGION"/>
    <property type="match status" value="1"/>
</dbReference>
<dbReference type="SUPFAM" id="SSF48452">
    <property type="entry name" value="TPR-like"/>
    <property type="match status" value="1"/>
</dbReference>
<evidence type="ECO:0000256" key="2">
    <source>
        <dbReference type="ARBA" id="ARBA00022803"/>
    </source>
</evidence>
<dbReference type="KEGG" id="dmp:FAK_07430"/>
<dbReference type="Pfam" id="PF13181">
    <property type="entry name" value="TPR_8"/>
    <property type="match status" value="2"/>
</dbReference>
<organism evidence="6 7">
    <name type="scientific">Desulfoferula mesophila</name>
    <dbReference type="NCBI Taxonomy" id="3058419"/>
    <lineage>
        <taxon>Bacteria</taxon>
        <taxon>Pseudomonadati</taxon>
        <taxon>Thermodesulfobacteriota</taxon>
        <taxon>Desulfarculia</taxon>
        <taxon>Desulfarculales</taxon>
        <taxon>Desulfarculaceae</taxon>
        <taxon>Desulfoferula</taxon>
    </lineage>
</organism>
<keyword evidence="7" id="KW-1185">Reference proteome</keyword>
<evidence type="ECO:0000256" key="1">
    <source>
        <dbReference type="ARBA" id="ARBA00022737"/>
    </source>
</evidence>
<keyword evidence="5" id="KW-0732">Signal</keyword>
<keyword evidence="1" id="KW-0677">Repeat</keyword>
<feature type="compositionally biased region" description="Pro residues" evidence="4">
    <location>
        <begin position="401"/>
        <end position="415"/>
    </location>
</feature>
<dbReference type="PANTHER" id="PTHR44943:SF8">
    <property type="entry name" value="TPR REPEAT-CONTAINING PROTEIN MJ0263"/>
    <property type="match status" value="1"/>
</dbReference>
<dbReference type="InterPro" id="IPR011990">
    <property type="entry name" value="TPR-like_helical_dom_sf"/>
</dbReference>
<evidence type="ECO:0000313" key="7">
    <source>
        <dbReference type="Proteomes" id="UP001366166"/>
    </source>
</evidence>
<protein>
    <recommendedName>
        <fullName evidence="8">Tetratricopeptide repeat protein</fullName>
    </recommendedName>
</protein>
<name>A0AAU9F0W5_9BACT</name>
<dbReference type="InterPro" id="IPR051685">
    <property type="entry name" value="Ycf3/AcsC/BcsC/TPR_MFPF"/>
</dbReference>
<dbReference type="PANTHER" id="PTHR44943">
    <property type="entry name" value="CELLULOSE SYNTHASE OPERON PROTEIN C"/>
    <property type="match status" value="1"/>
</dbReference>
<evidence type="ECO:0000256" key="3">
    <source>
        <dbReference type="PROSITE-ProRule" id="PRU00339"/>
    </source>
</evidence>
<evidence type="ECO:0008006" key="8">
    <source>
        <dbReference type="Google" id="ProtNLM"/>
    </source>
</evidence>
<proteinExistence type="predicted"/>
<feature type="compositionally biased region" description="Basic and acidic residues" evidence="4">
    <location>
        <begin position="388"/>
        <end position="397"/>
    </location>
</feature>
<sequence>MLSFMYKNAKVRLSLTLLLALTLYTGCAAIEKETGGARRLNKGEAEKLLSVQATKDLARTGSTASDYVSHDPAEIEKQADSLVRNGEWVAALYQYQRLFVSSKDPEVKLRARYKAGRICLLTGQYNQALQLFLYLCEKKPGSAEYQEGLGLAQLSLGDTQDAIVALTKALSIDNNLWRAHNALGIAYNQKLKPQSAVPQFQTALKIHGHNAMIYNNLGIAYQLLGNVALAEKQFNKALEIDPNNTTAKNNLAVLMLKKGNKQDALWLLKESVGESKANHDIGMLLLWINNKKESSKYLEQAIYLSPRYYPLANKHLKQIKGGDGGRPTNEEKGKFYIPKGMEVGGVQNNKNKSAPGASGKKNITPPSVSNLKEDTPVINSVVSIPIEKAEKPIDTRDVPAAPKPAAPKPAAPKPAAPKAAAPKAAAPKPAAPKAAAPEAASPKAAAPEAVAPKVAGPETVAPKAASPKVAAPKAASPEAVVPKADAGIGNNAKPDTAETKQNASGAQQNINDKKGPSPNEEVKAAAEKPAGADKQDQNAKDVDVKSTGDNKPENPNKNWGVVINKDGVVSLSSGDGDKKSEEILIIQQK</sequence>
<feature type="signal peptide" evidence="5">
    <location>
        <begin position="1"/>
        <end position="28"/>
    </location>
</feature>
<dbReference type="Gene3D" id="1.25.40.10">
    <property type="entry name" value="Tetratricopeptide repeat domain"/>
    <property type="match status" value="1"/>
</dbReference>
<feature type="compositionally biased region" description="Polar residues" evidence="4">
    <location>
        <begin position="499"/>
        <end position="510"/>
    </location>
</feature>
<dbReference type="PROSITE" id="PS50005">
    <property type="entry name" value="TPR"/>
    <property type="match status" value="1"/>
</dbReference>
<keyword evidence="2 3" id="KW-0802">TPR repeat</keyword>
<evidence type="ECO:0000256" key="4">
    <source>
        <dbReference type="SAM" id="MobiDB-lite"/>
    </source>
</evidence>
<dbReference type="Proteomes" id="UP001366166">
    <property type="component" value="Chromosome"/>
</dbReference>
<feature type="region of interest" description="Disordered" evidence="4">
    <location>
        <begin position="319"/>
        <end position="374"/>
    </location>
</feature>
<feature type="region of interest" description="Disordered" evidence="4">
    <location>
        <begin position="388"/>
        <end position="589"/>
    </location>
</feature>